<reference evidence="1" key="1">
    <citation type="submission" date="2011-10" db="EMBL/GenBank/DDBJ databases">
        <title>The Genome Sequence of Oxalobacter formigenes HOxBLS.</title>
        <authorList>
            <consortium name="The Broad Institute Genome Sequencing Platform"/>
            <person name="Earl A."/>
            <person name="Ward D."/>
            <person name="Feldgarden M."/>
            <person name="Gevers D."/>
            <person name="Allison M.J."/>
            <person name="Humphrey S."/>
            <person name="Young S.K."/>
            <person name="Zeng Q."/>
            <person name="Gargeya S."/>
            <person name="Fitzgerald M."/>
            <person name="Haas B."/>
            <person name="Abouelleil A."/>
            <person name="Alvarado L."/>
            <person name="Arachchi H.M."/>
            <person name="Berlin A."/>
            <person name="Brown A."/>
            <person name="Chapman S.B."/>
            <person name="Chen Z."/>
            <person name="Dunbar C."/>
            <person name="Freedman E."/>
            <person name="Gearin G."/>
            <person name="Goldberg J."/>
            <person name="Griggs A."/>
            <person name="Gujja S."/>
            <person name="Heiman D."/>
            <person name="Howarth C."/>
            <person name="Larson L."/>
            <person name="Lui A."/>
            <person name="MacDonald P.J.P."/>
            <person name="Montmayeur A."/>
            <person name="Murphy C."/>
            <person name="Neiman D."/>
            <person name="Pearson M."/>
            <person name="Priest M."/>
            <person name="Roberts A."/>
            <person name="Saif S."/>
            <person name="Shea T."/>
            <person name="Shenoy N."/>
            <person name="Sisk P."/>
            <person name="Stolte C."/>
            <person name="Sykes S."/>
            <person name="Wortman J."/>
            <person name="Nusbaum C."/>
            <person name="Birren B."/>
        </authorList>
    </citation>
    <scope>NUCLEOTIDE SEQUENCE [LARGE SCALE GENOMIC DNA]</scope>
    <source>
        <strain evidence="1">HOxBLS</strain>
    </source>
</reference>
<proteinExistence type="predicted"/>
<keyword evidence="2" id="KW-1185">Reference proteome</keyword>
<dbReference type="HOGENOM" id="CLU_1395125_0_0_4"/>
<evidence type="ECO:0000313" key="1">
    <source>
        <dbReference type="EMBL" id="EEO27880.1"/>
    </source>
</evidence>
<name>C3X3U4_9BURK</name>
<organism evidence="1 2">
    <name type="scientific">Oxalobacter paraformigenes</name>
    <dbReference type="NCBI Taxonomy" id="556268"/>
    <lineage>
        <taxon>Bacteria</taxon>
        <taxon>Pseudomonadati</taxon>
        <taxon>Pseudomonadota</taxon>
        <taxon>Betaproteobacteria</taxon>
        <taxon>Burkholderiales</taxon>
        <taxon>Oxalobacteraceae</taxon>
        <taxon>Oxalobacter</taxon>
    </lineage>
</organism>
<gene>
    <name evidence="1" type="ORF">OFAG_01033</name>
</gene>
<protein>
    <submittedName>
        <fullName evidence="1">Uncharacterized protein</fullName>
    </submittedName>
</protein>
<accession>C3X3U4</accession>
<sequence length="195" mass="21444">MPSAAANRPFRSFALKRLIRPIPRTALSFPARPLCTSGPPAPSLPATPSGLFPANAVFFSAFPEKPLSRERPAARRKRFHDTGKPAFPAMPPRLFRLSPADKALYCPSRPFPFSLPEVRRFCLFRRQPARPETGASRPETGMALRIRSGFRLSGLRWQAPPACCPAVLLSCRPLPDRLSPATRPAGPALFRPIAP</sequence>
<comment type="caution">
    <text evidence="1">The sequence shown here is derived from an EMBL/GenBank/DDBJ whole genome shotgun (WGS) entry which is preliminary data.</text>
</comment>
<evidence type="ECO:0000313" key="2">
    <source>
        <dbReference type="Proteomes" id="UP000003973"/>
    </source>
</evidence>
<dbReference type="Proteomes" id="UP000003973">
    <property type="component" value="Unassembled WGS sequence"/>
</dbReference>
<dbReference type="AlphaFoldDB" id="C3X3U4"/>
<dbReference type="EMBL" id="ACDP02000011">
    <property type="protein sequence ID" value="EEO27880.1"/>
    <property type="molecule type" value="Genomic_DNA"/>
</dbReference>